<dbReference type="InterPro" id="IPR006157">
    <property type="entry name" value="FolB_dom"/>
</dbReference>
<evidence type="ECO:0000256" key="1">
    <source>
        <dbReference type="ARBA" id="ARBA00001353"/>
    </source>
</evidence>
<protein>
    <recommendedName>
        <fullName evidence="6">7,8-dihydroneopterin aldolase</fullName>
        <ecNumber evidence="6">4.1.2.25</ecNumber>
    </recommendedName>
</protein>
<comment type="similarity">
    <text evidence="3 6">Belongs to the DHNA family.</text>
</comment>
<dbReference type="Pfam" id="PF02152">
    <property type="entry name" value="FolB"/>
    <property type="match status" value="1"/>
</dbReference>
<keyword evidence="4 6" id="KW-0289">Folate biosynthesis</keyword>
<dbReference type="EC" id="4.1.2.25" evidence="6"/>
<dbReference type="CDD" id="cd00534">
    <property type="entry name" value="DHNA_DHNTPE"/>
    <property type="match status" value="1"/>
</dbReference>
<dbReference type="SUPFAM" id="SSF55620">
    <property type="entry name" value="Tetrahydrobiopterin biosynthesis enzymes-like"/>
    <property type="match status" value="1"/>
</dbReference>
<dbReference type="PANTHER" id="PTHR42844:SF1">
    <property type="entry name" value="DIHYDRONEOPTERIN ALDOLASE 1-RELATED"/>
    <property type="match status" value="1"/>
</dbReference>
<dbReference type="Gene3D" id="3.30.1130.10">
    <property type="match status" value="1"/>
</dbReference>
<evidence type="ECO:0000256" key="2">
    <source>
        <dbReference type="ARBA" id="ARBA00005013"/>
    </source>
</evidence>
<sequence length="123" mass="13628">MAQSLDRIYISQVRCYGYTGLLPEEKVLGQWFEVDATLDIDLAPSGQSDRIEDTLDYRAAIEHIRQTVSQSKVDLIERVAQNIADGLLTLKGVERVVVRVTKPAAPIPEFAGTIAVEITRSRG</sequence>
<evidence type="ECO:0000256" key="3">
    <source>
        <dbReference type="ARBA" id="ARBA00005708"/>
    </source>
</evidence>
<organism evidence="8 9">
    <name type="scientific">Limnothrix redekei LRLZ20PSL1</name>
    <dbReference type="NCBI Taxonomy" id="3112953"/>
    <lineage>
        <taxon>Bacteria</taxon>
        <taxon>Bacillati</taxon>
        <taxon>Cyanobacteriota</taxon>
        <taxon>Cyanophyceae</taxon>
        <taxon>Pseudanabaenales</taxon>
        <taxon>Pseudanabaenaceae</taxon>
        <taxon>Limnothrix</taxon>
    </lineage>
</organism>
<dbReference type="PANTHER" id="PTHR42844">
    <property type="entry name" value="DIHYDRONEOPTERIN ALDOLASE 1-RELATED"/>
    <property type="match status" value="1"/>
</dbReference>
<dbReference type="InterPro" id="IPR006156">
    <property type="entry name" value="Dihydroneopterin_aldolase"/>
</dbReference>
<evidence type="ECO:0000313" key="8">
    <source>
        <dbReference type="EMBL" id="MFG3816346.1"/>
    </source>
</evidence>
<accession>A0ABW7C8T7</accession>
<comment type="pathway">
    <text evidence="2 6">Cofactor biosynthesis; tetrahydrofolate biosynthesis; 2-amino-4-hydroxy-6-hydroxymethyl-7,8-dihydropteridine diphosphate from 7,8-dihydroneopterin triphosphate: step 3/4.</text>
</comment>
<feature type="domain" description="Dihydroneopterin aldolase/epimerase" evidence="7">
    <location>
        <begin position="8"/>
        <end position="120"/>
    </location>
</feature>
<evidence type="ECO:0000259" key="7">
    <source>
        <dbReference type="SMART" id="SM00905"/>
    </source>
</evidence>
<keyword evidence="9" id="KW-1185">Reference proteome</keyword>
<dbReference type="Proteomes" id="UP001604335">
    <property type="component" value="Unassembled WGS sequence"/>
</dbReference>
<comment type="caution">
    <text evidence="8">The sequence shown here is derived from an EMBL/GenBank/DDBJ whole genome shotgun (WGS) entry which is preliminary data.</text>
</comment>
<gene>
    <name evidence="8" type="primary">folB</name>
    <name evidence="8" type="ORF">VPK24_01750</name>
</gene>
<comment type="catalytic activity">
    <reaction evidence="1 6">
        <text>7,8-dihydroneopterin = 6-hydroxymethyl-7,8-dihydropterin + glycolaldehyde</text>
        <dbReference type="Rhea" id="RHEA:10540"/>
        <dbReference type="ChEBI" id="CHEBI:17001"/>
        <dbReference type="ChEBI" id="CHEBI:17071"/>
        <dbReference type="ChEBI" id="CHEBI:44841"/>
        <dbReference type="EC" id="4.1.2.25"/>
    </reaction>
</comment>
<dbReference type="InterPro" id="IPR043133">
    <property type="entry name" value="GTP-CH-I_C/QueF"/>
</dbReference>
<evidence type="ECO:0000256" key="4">
    <source>
        <dbReference type="ARBA" id="ARBA00022909"/>
    </source>
</evidence>
<dbReference type="NCBIfam" id="TIGR00526">
    <property type="entry name" value="folB_dom"/>
    <property type="match status" value="1"/>
</dbReference>
<keyword evidence="5 6" id="KW-0456">Lyase</keyword>
<evidence type="ECO:0000313" key="9">
    <source>
        <dbReference type="Proteomes" id="UP001604335"/>
    </source>
</evidence>
<dbReference type="GO" id="GO:0004150">
    <property type="term" value="F:dihydroneopterin aldolase activity"/>
    <property type="evidence" value="ECO:0007669"/>
    <property type="project" value="UniProtKB-EC"/>
</dbReference>
<dbReference type="EMBL" id="JAZAQF010000007">
    <property type="protein sequence ID" value="MFG3816346.1"/>
    <property type="molecule type" value="Genomic_DNA"/>
</dbReference>
<proteinExistence type="inferred from homology"/>
<name>A0ABW7C8T7_9CYAN</name>
<evidence type="ECO:0000256" key="6">
    <source>
        <dbReference type="RuleBase" id="RU362079"/>
    </source>
</evidence>
<evidence type="ECO:0000256" key="5">
    <source>
        <dbReference type="ARBA" id="ARBA00023239"/>
    </source>
</evidence>
<dbReference type="NCBIfam" id="TIGR00525">
    <property type="entry name" value="folB"/>
    <property type="match status" value="1"/>
</dbReference>
<dbReference type="SMART" id="SM00905">
    <property type="entry name" value="FolB"/>
    <property type="match status" value="1"/>
</dbReference>
<comment type="function">
    <text evidence="6">Catalyzes the conversion of 7,8-dihydroneopterin to 6-hydroxymethyl-7,8-dihydropterin.</text>
</comment>
<reference evidence="9" key="1">
    <citation type="journal article" date="2024" name="Algal Res.">
        <title>Biochemical, toxicological and genomic investigation of a high-biomass producing Limnothrix strain isolated from Italian shallow drinking water reservoir.</title>
        <authorList>
            <person name="Simonazzi M."/>
            <person name="Shishido T.K."/>
            <person name="Delbaje E."/>
            <person name="Wahlsten M."/>
            <person name="Fewer D.P."/>
            <person name="Sivonen K."/>
            <person name="Pezzolesi L."/>
            <person name="Pistocchi R."/>
        </authorList>
    </citation>
    <scope>NUCLEOTIDE SEQUENCE [LARGE SCALE GENOMIC DNA]</scope>
    <source>
        <strain evidence="9">LRLZ20PSL1</strain>
    </source>
</reference>